<protein>
    <recommendedName>
        <fullName evidence="4">FeoB-associated Cys-rich membrane protein</fullName>
    </recommendedName>
</protein>
<keyword evidence="1" id="KW-0472">Membrane</keyword>
<keyword evidence="1" id="KW-1133">Transmembrane helix</keyword>
<evidence type="ECO:0008006" key="4">
    <source>
        <dbReference type="Google" id="ProtNLM"/>
    </source>
</evidence>
<organism evidence="2 3">
    <name type="scientific">Leuconostoc mesenteroides subsp. cremoris ATCC 19254</name>
    <dbReference type="NCBI Taxonomy" id="586220"/>
    <lineage>
        <taxon>Bacteria</taxon>
        <taxon>Bacillati</taxon>
        <taxon>Bacillota</taxon>
        <taxon>Bacilli</taxon>
        <taxon>Lactobacillales</taxon>
        <taxon>Lactobacillaceae</taxon>
        <taxon>Leuconostoc</taxon>
    </lineage>
</organism>
<proteinExistence type="predicted"/>
<reference evidence="2 3" key="1">
    <citation type="submission" date="2009-04" db="EMBL/GenBank/DDBJ databases">
        <authorList>
            <person name="Qin X."/>
            <person name="Bachman B."/>
            <person name="Battles P."/>
            <person name="Bell A."/>
            <person name="Bess C."/>
            <person name="Bickham C."/>
            <person name="Chaboub L."/>
            <person name="Chen D."/>
            <person name="Coyle M."/>
            <person name="Deiros D.R."/>
            <person name="Dinh H."/>
            <person name="Forbes L."/>
            <person name="Fowler G."/>
            <person name="Francisco L."/>
            <person name="Fu Q."/>
            <person name="Gubbala S."/>
            <person name="Hale W."/>
            <person name="Han Y."/>
            <person name="Hemphill L."/>
            <person name="Highlander S.K."/>
            <person name="Hirani K."/>
            <person name="Hogues M."/>
            <person name="Jackson L."/>
            <person name="Jakkamsetti A."/>
            <person name="Javaid M."/>
            <person name="Jiang H."/>
            <person name="Korchina V."/>
            <person name="Kovar C."/>
            <person name="Lara F."/>
            <person name="Lee S."/>
            <person name="Mata R."/>
            <person name="Mathew T."/>
            <person name="Moen C."/>
            <person name="Morales K."/>
            <person name="Munidasa M."/>
            <person name="Nazareth L."/>
            <person name="Ngo R."/>
            <person name="Nguyen L."/>
            <person name="Okwuonu G."/>
            <person name="Ongeri F."/>
            <person name="Patil S."/>
            <person name="Petrosino J."/>
            <person name="Pham C."/>
            <person name="Pham P."/>
            <person name="Pu L.-L."/>
            <person name="Puazo M."/>
            <person name="Raj R."/>
            <person name="Reid J."/>
            <person name="Rouhana J."/>
            <person name="Saada N."/>
            <person name="Shang Y."/>
            <person name="Simmons D."/>
            <person name="Thornton R."/>
            <person name="Warren J."/>
            <person name="Weissenberger G."/>
            <person name="Zhang J."/>
            <person name="Zhang L."/>
            <person name="Zhou C."/>
            <person name="Zhu D."/>
            <person name="Muzny D."/>
            <person name="Worley K."/>
            <person name="Gibbs R."/>
        </authorList>
    </citation>
    <scope>NUCLEOTIDE SEQUENCE [LARGE SCALE GENOMIC DNA]</scope>
    <source>
        <strain evidence="2 3">ATCC 19254</strain>
    </source>
</reference>
<dbReference type="Proteomes" id="UP000004283">
    <property type="component" value="Unassembled WGS sequence"/>
</dbReference>
<comment type="caution">
    <text evidence="2">The sequence shown here is derived from an EMBL/GenBank/DDBJ whole genome shotgun (WGS) entry which is preliminary data.</text>
</comment>
<name>C2KHV7_LEUMC</name>
<evidence type="ECO:0000256" key="1">
    <source>
        <dbReference type="SAM" id="Phobius"/>
    </source>
</evidence>
<dbReference type="AlphaFoldDB" id="C2KHV7"/>
<dbReference type="HOGENOM" id="CLU_212104_0_0_9"/>
<evidence type="ECO:0000313" key="2">
    <source>
        <dbReference type="EMBL" id="EEJ43169.1"/>
    </source>
</evidence>
<sequence>MSTFIIAAIIFILFALVIYNKFFKKNASGSCHDCVDIGCPLADQSKMLKNKKSHH</sequence>
<feature type="transmembrane region" description="Helical" evidence="1">
    <location>
        <begin position="6"/>
        <end position="23"/>
    </location>
</feature>
<accession>C2KHV7</accession>
<evidence type="ECO:0000313" key="3">
    <source>
        <dbReference type="Proteomes" id="UP000004283"/>
    </source>
</evidence>
<dbReference type="EMBL" id="ACKV01000008">
    <property type="protein sequence ID" value="EEJ43169.1"/>
    <property type="molecule type" value="Genomic_DNA"/>
</dbReference>
<gene>
    <name evidence="2" type="ORF">HMPREF0555_0223</name>
</gene>
<dbReference type="Pfam" id="PF12669">
    <property type="entry name" value="FeoB_associated"/>
    <property type="match status" value="1"/>
</dbReference>
<keyword evidence="1" id="KW-0812">Transmembrane</keyword>